<accession>A0A565BXK8</accession>
<keyword evidence="2" id="KW-1185">Reference proteome</keyword>
<sequence>MNDHKVLRDGFNTRALPSRAFGSATNITATSLDTRGVGFGSEGESFYIMEHQKVVRGFLESARKMRMERFM</sequence>
<name>A0A565BXK8_9BRAS</name>
<comment type="caution">
    <text evidence="1">The sequence shown here is derived from an EMBL/GenBank/DDBJ whole genome shotgun (WGS) entry which is preliminary data.</text>
</comment>
<dbReference type="EMBL" id="CABITT030000005">
    <property type="protein sequence ID" value="VVB06086.1"/>
    <property type="molecule type" value="Genomic_DNA"/>
</dbReference>
<dbReference type="OrthoDB" id="273345at2759"/>
<evidence type="ECO:0000313" key="1">
    <source>
        <dbReference type="EMBL" id="VVB06086.1"/>
    </source>
</evidence>
<gene>
    <name evidence="1" type="ORF">ANE_LOCUS16530</name>
</gene>
<dbReference type="AlphaFoldDB" id="A0A565BXK8"/>
<organism evidence="1 2">
    <name type="scientific">Arabis nemorensis</name>
    <dbReference type="NCBI Taxonomy" id="586526"/>
    <lineage>
        <taxon>Eukaryota</taxon>
        <taxon>Viridiplantae</taxon>
        <taxon>Streptophyta</taxon>
        <taxon>Embryophyta</taxon>
        <taxon>Tracheophyta</taxon>
        <taxon>Spermatophyta</taxon>
        <taxon>Magnoliopsida</taxon>
        <taxon>eudicotyledons</taxon>
        <taxon>Gunneridae</taxon>
        <taxon>Pentapetalae</taxon>
        <taxon>rosids</taxon>
        <taxon>malvids</taxon>
        <taxon>Brassicales</taxon>
        <taxon>Brassicaceae</taxon>
        <taxon>Arabideae</taxon>
        <taxon>Arabis</taxon>
    </lineage>
</organism>
<dbReference type="Proteomes" id="UP000489600">
    <property type="component" value="Unassembled WGS sequence"/>
</dbReference>
<reference evidence="1" key="1">
    <citation type="submission" date="2019-07" db="EMBL/GenBank/DDBJ databases">
        <authorList>
            <person name="Dittberner H."/>
        </authorList>
    </citation>
    <scope>NUCLEOTIDE SEQUENCE [LARGE SCALE GENOMIC DNA]</scope>
</reference>
<proteinExistence type="predicted"/>
<evidence type="ECO:0000313" key="2">
    <source>
        <dbReference type="Proteomes" id="UP000489600"/>
    </source>
</evidence>
<protein>
    <submittedName>
        <fullName evidence="1">Uncharacterized protein</fullName>
    </submittedName>
</protein>